<sequence>MTERVSFLGLGLMGAPMTERLLEVGLSVRVWNRSRAKAHALEASGAEIAETAREATTGADICCICLTDASAVREVLLGSGGVQQALKPGAVIIDFSTIGVDAAEAMARELGDAGLHYIDAPVSGGPGAARKGELAIMWGGTADAGQRAQPVFKTLGRRATHMGASGTGQAAKLCNQLIVSSNLIAIAEAMSFARALGIDAKLLPAALAGGYADSLPLQVFGPRMAETITEPRISQVNTMLKDVGEIAKTAHGLPINLRLAKMTHALYQEAVELGLGDEDLSVLARLSAADGETKRQET</sequence>
<dbReference type="PIRSF" id="PIRSF000103">
    <property type="entry name" value="HIBADH"/>
    <property type="match status" value="1"/>
</dbReference>
<dbReference type="Pfam" id="PF03446">
    <property type="entry name" value="NAD_binding_2"/>
    <property type="match status" value="1"/>
</dbReference>
<gene>
    <name evidence="6" type="primary">glxR_1</name>
    <name evidence="6" type="ORF">DSM104635_00633</name>
</gene>
<dbReference type="AlphaFoldDB" id="A0A6I6MGN0"/>
<dbReference type="Pfam" id="PF14833">
    <property type="entry name" value="NAD_binding_11"/>
    <property type="match status" value="1"/>
</dbReference>
<dbReference type="Proteomes" id="UP000431269">
    <property type="component" value="Chromosome"/>
</dbReference>
<name>A0A6I6MGN0_9CAUL</name>
<evidence type="ECO:0000259" key="5">
    <source>
        <dbReference type="Pfam" id="PF14833"/>
    </source>
</evidence>
<evidence type="ECO:0000259" key="4">
    <source>
        <dbReference type="Pfam" id="PF03446"/>
    </source>
</evidence>
<dbReference type="GO" id="GO:0051287">
    <property type="term" value="F:NAD binding"/>
    <property type="evidence" value="ECO:0007669"/>
    <property type="project" value="InterPro"/>
</dbReference>
<protein>
    <submittedName>
        <fullName evidence="6">2-hydroxy-3-oxopropionate reductase</fullName>
        <ecNumber evidence="6">1.1.1.60</ecNumber>
    </submittedName>
</protein>
<dbReference type="Gene3D" id="3.40.50.720">
    <property type="entry name" value="NAD(P)-binding Rossmann-like Domain"/>
    <property type="match status" value="1"/>
</dbReference>
<dbReference type="GO" id="GO:0008679">
    <property type="term" value="F:2-hydroxy-3-oxopropionate reductase activity"/>
    <property type="evidence" value="ECO:0007669"/>
    <property type="project" value="UniProtKB-EC"/>
</dbReference>
<dbReference type="InterPro" id="IPR036291">
    <property type="entry name" value="NAD(P)-bd_dom_sf"/>
</dbReference>
<organism evidence="6 7">
    <name type="scientific">Terricaulis silvestris</name>
    <dbReference type="NCBI Taxonomy" id="2686094"/>
    <lineage>
        <taxon>Bacteria</taxon>
        <taxon>Pseudomonadati</taxon>
        <taxon>Pseudomonadota</taxon>
        <taxon>Alphaproteobacteria</taxon>
        <taxon>Caulobacterales</taxon>
        <taxon>Caulobacteraceae</taxon>
        <taxon>Terricaulis</taxon>
    </lineage>
</organism>
<dbReference type="GO" id="GO:0050661">
    <property type="term" value="F:NADP binding"/>
    <property type="evidence" value="ECO:0007669"/>
    <property type="project" value="InterPro"/>
</dbReference>
<dbReference type="Gene3D" id="1.10.1040.10">
    <property type="entry name" value="N-(1-d-carboxylethyl)-l-norvaline Dehydrogenase, domain 2"/>
    <property type="match status" value="1"/>
</dbReference>
<dbReference type="InterPro" id="IPR029154">
    <property type="entry name" value="HIBADH-like_NADP-bd"/>
</dbReference>
<dbReference type="SUPFAM" id="SSF51735">
    <property type="entry name" value="NAD(P)-binding Rossmann-fold domains"/>
    <property type="match status" value="1"/>
</dbReference>
<evidence type="ECO:0000313" key="7">
    <source>
        <dbReference type="Proteomes" id="UP000431269"/>
    </source>
</evidence>
<dbReference type="SUPFAM" id="SSF48179">
    <property type="entry name" value="6-phosphogluconate dehydrogenase C-terminal domain-like"/>
    <property type="match status" value="1"/>
</dbReference>
<reference evidence="7" key="1">
    <citation type="submission" date="2019-12" db="EMBL/GenBank/DDBJ databases">
        <title>Complete genome of Terracaulis silvestris 0127_4.</title>
        <authorList>
            <person name="Vieira S."/>
            <person name="Riedel T."/>
            <person name="Sproer C."/>
            <person name="Pascual J."/>
            <person name="Boedeker C."/>
            <person name="Overmann J."/>
        </authorList>
    </citation>
    <scope>NUCLEOTIDE SEQUENCE [LARGE SCALE GENOMIC DNA]</scope>
    <source>
        <strain evidence="7">0127_4</strain>
    </source>
</reference>
<dbReference type="PANTHER" id="PTHR43060">
    <property type="entry name" value="3-HYDROXYISOBUTYRATE DEHYDROGENASE-LIKE 1, MITOCHONDRIAL-RELATED"/>
    <property type="match status" value="1"/>
</dbReference>
<accession>A0A6I6MGN0</accession>
<dbReference type="EC" id="1.1.1.60" evidence="6"/>
<keyword evidence="2" id="KW-0520">NAD</keyword>
<dbReference type="KEGG" id="tsv:DSM104635_00633"/>
<dbReference type="InterPro" id="IPR013328">
    <property type="entry name" value="6PGD_dom2"/>
</dbReference>
<evidence type="ECO:0000256" key="3">
    <source>
        <dbReference type="PIRSR" id="PIRSR000103-1"/>
    </source>
</evidence>
<evidence type="ECO:0000313" key="6">
    <source>
        <dbReference type="EMBL" id="QGZ93820.1"/>
    </source>
</evidence>
<dbReference type="InterPro" id="IPR015815">
    <property type="entry name" value="HIBADH-related"/>
</dbReference>
<keyword evidence="1 6" id="KW-0560">Oxidoreductase</keyword>
<keyword evidence="7" id="KW-1185">Reference proteome</keyword>
<dbReference type="EMBL" id="CP047045">
    <property type="protein sequence ID" value="QGZ93820.1"/>
    <property type="molecule type" value="Genomic_DNA"/>
</dbReference>
<dbReference type="PANTHER" id="PTHR43060:SF15">
    <property type="entry name" value="3-HYDROXYISOBUTYRATE DEHYDROGENASE-LIKE 1, MITOCHONDRIAL-RELATED"/>
    <property type="match status" value="1"/>
</dbReference>
<evidence type="ECO:0000256" key="2">
    <source>
        <dbReference type="ARBA" id="ARBA00023027"/>
    </source>
</evidence>
<dbReference type="InterPro" id="IPR008927">
    <property type="entry name" value="6-PGluconate_DH-like_C_sf"/>
</dbReference>
<dbReference type="InterPro" id="IPR006115">
    <property type="entry name" value="6PGDH_NADP-bd"/>
</dbReference>
<proteinExistence type="predicted"/>
<evidence type="ECO:0000256" key="1">
    <source>
        <dbReference type="ARBA" id="ARBA00023002"/>
    </source>
</evidence>
<dbReference type="RefSeq" id="WP_228445822.1">
    <property type="nucleotide sequence ID" value="NZ_CP047045.1"/>
</dbReference>
<feature type="domain" description="3-hydroxyisobutyrate dehydrogenase-like NAD-binding" evidence="5">
    <location>
        <begin position="166"/>
        <end position="286"/>
    </location>
</feature>
<feature type="active site" evidence="3">
    <location>
        <position position="172"/>
    </location>
</feature>
<feature type="domain" description="6-phosphogluconate dehydrogenase NADP-binding" evidence="4">
    <location>
        <begin position="5"/>
        <end position="163"/>
    </location>
</feature>